<reference evidence="3 4" key="1">
    <citation type="submission" date="2015-06" db="EMBL/GenBank/DDBJ databases">
        <title>Draft genome sequence of an Alphaproteobacteria species associated to the Mediterranean sponge Oscarella lobularis.</title>
        <authorList>
            <person name="Jourda C."/>
            <person name="Santini S."/>
            <person name="Claverie J.-M."/>
        </authorList>
    </citation>
    <scope>NUCLEOTIDE SEQUENCE [LARGE SCALE GENOMIC DNA]</scope>
    <source>
        <strain evidence="3">IGS</strain>
    </source>
</reference>
<dbReference type="SFLD" id="SFLDS00019">
    <property type="entry name" value="Glutathione_Transferase_(cytos"/>
    <property type="match status" value="1"/>
</dbReference>
<keyword evidence="3" id="KW-0808">Transferase</keyword>
<dbReference type="PROSITE" id="PS50404">
    <property type="entry name" value="GST_NTER"/>
    <property type="match status" value="1"/>
</dbReference>
<dbReference type="Pfam" id="PF00043">
    <property type="entry name" value="GST_C"/>
    <property type="match status" value="1"/>
</dbReference>
<dbReference type="AlphaFoldDB" id="A0A0J9E319"/>
<dbReference type="OrthoDB" id="9810080at2"/>
<evidence type="ECO:0000313" key="3">
    <source>
        <dbReference type="EMBL" id="KMW57125.1"/>
    </source>
</evidence>
<dbReference type="PANTHER" id="PTHR44051:SF2">
    <property type="entry name" value="HYPOTHETICAL GLUTATHIONE S-TRANSFERASE LIKE PROTEIN"/>
    <property type="match status" value="1"/>
</dbReference>
<dbReference type="EC" id="2.5.1.18" evidence="3"/>
<protein>
    <submittedName>
        <fullName evidence="3">Glutathione S-transferase</fullName>
        <ecNumber evidence="3">2.5.1.18</ecNumber>
    </submittedName>
</protein>
<feature type="domain" description="GST N-terminal" evidence="1">
    <location>
        <begin position="1"/>
        <end position="81"/>
    </location>
</feature>
<sequence length="203" mass="22527">MKLYVLPPSPHSKKVLFANAAMGLDLPVQVLNHAEQEQYSDWYKALNPNCRAPTLALEDGAALWESNAILCKMAAAAKSDLWPASDARYDILRWQFWEASHWTPACSKYIGYYVFGNHEIDLDAAAPDFHKFAAVLEGHLAGRDWLVGDALTLADISCAMILFYAEPCHYPLGEYANILRWWGRIQGHEAFAAVAAASAQAAE</sequence>
<dbReference type="PROSITE" id="PS50405">
    <property type="entry name" value="GST_CTER"/>
    <property type="match status" value="1"/>
</dbReference>
<name>A0A0J9E319_9RHOB</name>
<evidence type="ECO:0000259" key="1">
    <source>
        <dbReference type="PROSITE" id="PS50404"/>
    </source>
</evidence>
<dbReference type="GO" id="GO:0004364">
    <property type="term" value="F:glutathione transferase activity"/>
    <property type="evidence" value="ECO:0007669"/>
    <property type="project" value="UniProtKB-EC"/>
</dbReference>
<accession>A0A0J9E319</accession>
<evidence type="ECO:0000313" key="4">
    <source>
        <dbReference type="Proteomes" id="UP000037178"/>
    </source>
</evidence>
<dbReference type="Proteomes" id="UP000037178">
    <property type="component" value="Unassembled WGS sequence"/>
</dbReference>
<organism evidence="3 4">
    <name type="scientific">Candidatus Rhodobacter oscarellae</name>
    <dbReference type="NCBI Taxonomy" id="1675527"/>
    <lineage>
        <taxon>Bacteria</taxon>
        <taxon>Pseudomonadati</taxon>
        <taxon>Pseudomonadota</taxon>
        <taxon>Alphaproteobacteria</taxon>
        <taxon>Rhodobacterales</taxon>
        <taxon>Rhodobacter group</taxon>
        <taxon>Rhodobacter</taxon>
    </lineage>
</organism>
<dbReference type="Pfam" id="PF13409">
    <property type="entry name" value="GST_N_2"/>
    <property type="match status" value="1"/>
</dbReference>
<dbReference type="PANTHER" id="PTHR44051">
    <property type="entry name" value="GLUTATHIONE S-TRANSFERASE-RELATED"/>
    <property type="match status" value="1"/>
</dbReference>
<dbReference type="Gene3D" id="1.20.1050.10">
    <property type="match status" value="1"/>
</dbReference>
<keyword evidence="4" id="KW-1185">Reference proteome</keyword>
<dbReference type="InterPro" id="IPR004046">
    <property type="entry name" value="GST_C"/>
</dbReference>
<dbReference type="SUPFAM" id="SSF52833">
    <property type="entry name" value="Thioredoxin-like"/>
    <property type="match status" value="1"/>
</dbReference>
<dbReference type="InterPro" id="IPR036249">
    <property type="entry name" value="Thioredoxin-like_sf"/>
</dbReference>
<dbReference type="Gene3D" id="3.40.30.10">
    <property type="entry name" value="Glutaredoxin"/>
    <property type="match status" value="1"/>
</dbReference>
<feature type="domain" description="GST C-terminal" evidence="2">
    <location>
        <begin position="84"/>
        <end position="203"/>
    </location>
</feature>
<dbReference type="SUPFAM" id="SSF47616">
    <property type="entry name" value="GST C-terminal domain-like"/>
    <property type="match status" value="1"/>
</dbReference>
<dbReference type="InterPro" id="IPR040079">
    <property type="entry name" value="Glutathione_S-Trfase"/>
</dbReference>
<dbReference type="InterPro" id="IPR036282">
    <property type="entry name" value="Glutathione-S-Trfase_C_sf"/>
</dbReference>
<proteinExistence type="predicted"/>
<gene>
    <name evidence="3" type="ORF">AIOL_002085</name>
</gene>
<evidence type="ECO:0000259" key="2">
    <source>
        <dbReference type="PROSITE" id="PS50405"/>
    </source>
</evidence>
<comment type="caution">
    <text evidence="3">The sequence shown here is derived from an EMBL/GenBank/DDBJ whole genome shotgun (WGS) entry which is preliminary data.</text>
</comment>
<dbReference type="STRING" id="1675527.AIOL_002085"/>
<dbReference type="InterPro" id="IPR004045">
    <property type="entry name" value="Glutathione_S-Trfase_N"/>
</dbReference>
<dbReference type="EMBL" id="LFTY01000002">
    <property type="protein sequence ID" value="KMW57125.1"/>
    <property type="molecule type" value="Genomic_DNA"/>
</dbReference>
<dbReference type="PATRIC" id="fig|1675527.3.peg.2199"/>
<dbReference type="SFLD" id="SFLDG00358">
    <property type="entry name" value="Main_(cytGST)"/>
    <property type="match status" value="1"/>
</dbReference>
<dbReference type="RefSeq" id="WP_049642907.1">
    <property type="nucleotide sequence ID" value="NZ_LFTY01000002.1"/>
</dbReference>
<dbReference type="InterPro" id="IPR010987">
    <property type="entry name" value="Glutathione-S-Trfase_C-like"/>
</dbReference>